<dbReference type="KEGG" id="haa:A5892_14860"/>
<dbReference type="InterPro" id="IPR002577">
    <property type="entry name" value="HTH_HxlR"/>
</dbReference>
<evidence type="ECO:0000256" key="1">
    <source>
        <dbReference type="ARBA" id="ARBA00023015"/>
    </source>
</evidence>
<evidence type="ECO:0000256" key="2">
    <source>
        <dbReference type="ARBA" id="ARBA00023125"/>
    </source>
</evidence>
<protein>
    <submittedName>
        <fullName evidence="5">HxlR family transcriptional regulator</fullName>
    </submittedName>
</protein>
<dbReference type="GO" id="GO:0003677">
    <property type="term" value="F:DNA binding"/>
    <property type="evidence" value="ECO:0007669"/>
    <property type="project" value="UniProtKB-KW"/>
</dbReference>
<evidence type="ECO:0000313" key="5">
    <source>
        <dbReference type="EMBL" id="ANF58593.1"/>
    </source>
</evidence>
<evidence type="ECO:0000259" key="4">
    <source>
        <dbReference type="PROSITE" id="PS51118"/>
    </source>
</evidence>
<keyword evidence="2" id="KW-0238">DNA-binding</keyword>
<dbReference type="Proteomes" id="UP000077875">
    <property type="component" value="Chromosome"/>
</dbReference>
<dbReference type="Gene3D" id="1.10.10.10">
    <property type="entry name" value="Winged helix-like DNA-binding domain superfamily/Winged helix DNA-binding domain"/>
    <property type="match status" value="1"/>
</dbReference>
<dbReference type="PROSITE" id="PS51118">
    <property type="entry name" value="HTH_HXLR"/>
    <property type="match status" value="1"/>
</dbReference>
<dbReference type="InterPro" id="IPR036388">
    <property type="entry name" value="WH-like_DNA-bd_sf"/>
</dbReference>
<keyword evidence="3" id="KW-0804">Transcription</keyword>
<dbReference type="RefSeq" id="WP_064123454.1">
    <property type="nucleotide sequence ID" value="NZ_CP015243.1"/>
</dbReference>
<organism evidence="5 6">
    <name type="scientific">Halotalea alkalilenta</name>
    <dbReference type="NCBI Taxonomy" id="376489"/>
    <lineage>
        <taxon>Bacteria</taxon>
        <taxon>Pseudomonadati</taxon>
        <taxon>Pseudomonadota</taxon>
        <taxon>Gammaproteobacteria</taxon>
        <taxon>Oceanospirillales</taxon>
        <taxon>Halomonadaceae</taxon>
        <taxon>Halotalea</taxon>
    </lineage>
</organism>
<evidence type="ECO:0000256" key="3">
    <source>
        <dbReference type="ARBA" id="ARBA00023163"/>
    </source>
</evidence>
<gene>
    <name evidence="5" type="ORF">A5892_14860</name>
</gene>
<name>A0A172YHA9_9GAMM</name>
<sequence length="155" mass="17290">MAIDTQKVGTSVIPSGLDAQEIVRRSQAACAALSEDDDGLKRDILSHSGNRWSLGVVHALGVSSPLRHAELRRRLDGVTQRMLTHTLRQLERDGLIMRHDFHEKPLRVEYSLTDLGMGLLVQMIPLWTWVLENADGFTAARQRYHQQANAAPAST</sequence>
<proteinExistence type="predicted"/>
<keyword evidence="1" id="KW-0805">Transcription regulation</keyword>
<keyword evidence="6" id="KW-1185">Reference proteome</keyword>
<dbReference type="SUPFAM" id="SSF46785">
    <property type="entry name" value="Winged helix' DNA-binding domain"/>
    <property type="match status" value="1"/>
</dbReference>
<dbReference type="Pfam" id="PF01638">
    <property type="entry name" value="HxlR"/>
    <property type="match status" value="1"/>
</dbReference>
<reference evidence="5 6" key="1">
    <citation type="submission" date="2016-04" db="EMBL/GenBank/DDBJ databases">
        <title>Complete Genome Sequence of Halotalea alkalilenta IHB B 13600.</title>
        <authorList>
            <person name="Swarnkar M.K."/>
            <person name="Sharma A."/>
            <person name="Kaushal K."/>
            <person name="Soni R."/>
            <person name="Rana S."/>
            <person name="Singh A.K."/>
            <person name="Gulati A."/>
        </authorList>
    </citation>
    <scope>NUCLEOTIDE SEQUENCE [LARGE SCALE GENOMIC DNA]</scope>
    <source>
        <strain evidence="5 6">IHB B 13600</strain>
    </source>
</reference>
<dbReference type="InterPro" id="IPR036390">
    <property type="entry name" value="WH_DNA-bd_sf"/>
</dbReference>
<evidence type="ECO:0000313" key="6">
    <source>
        <dbReference type="Proteomes" id="UP000077875"/>
    </source>
</evidence>
<dbReference type="STRING" id="376489.A5892_14860"/>
<dbReference type="PANTHER" id="PTHR33204">
    <property type="entry name" value="TRANSCRIPTIONAL REGULATOR, MARR FAMILY"/>
    <property type="match status" value="1"/>
</dbReference>
<dbReference type="PANTHER" id="PTHR33204:SF39">
    <property type="entry name" value="TRANSCRIPTIONAL REGULATORY PROTEIN"/>
    <property type="match status" value="1"/>
</dbReference>
<feature type="domain" description="HTH hxlR-type" evidence="4">
    <location>
        <begin position="30"/>
        <end position="138"/>
    </location>
</feature>
<dbReference type="EMBL" id="CP015243">
    <property type="protein sequence ID" value="ANF58593.1"/>
    <property type="molecule type" value="Genomic_DNA"/>
</dbReference>
<dbReference type="AlphaFoldDB" id="A0A172YHA9"/>
<accession>A0A172YHA9</accession>